<sequence length="281" mass="31831">MRNLLNFLIKYNYWFLFLLLEVASFILLFRFNHYQQSVYFTSANGVAGKVYEISGGITSYFHLKTANEDLLDRNMWLEQRLLFLENVLKEKGLDSARLYSMERLAPTEYQIFKANVIKNSLNKADNYITLDRGTTEGIRPEMGVVDANGVVGIVYKTSPHYSLVIPLLNSKSSISCKIVGSDYFGYLKWEGGNSRFAYLKDLPRHAEFNLGDTVVTSGYSTVFPEGVMVGTVDDMSDSHDGLSYLLKIKLATDFGKVSNVRVISRNGQDEQKALESRADEK</sequence>
<evidence type="ECO:0000313" key="11">
    <source>
        <dbReference type="EMBL" id="RHH27048.1"/>
    </source>
</evidence>
<dbReference type="PANTHER" id="PTHR34138">
    <property type="entry name" value="CELL SHAPE-DETERMINING PROTEIN MREC"/>
    <property type="match status" value="1"/>
</dbReference>
<dbReference type="InterPro" id="IPR042177">
    <property type="entry name" value="Cell/Rod_1"/>
</dbReference>
<dbReference type="EMBL" id="WCUV01000015">
    <property type="protein sequence ID" value="KAB4088126.1"/>
    <property type="molecule type" value="Genomic_DNA"/>
</dbReference>
<dbReference type="GO" id="GO:0008360">
    <property type="term" value="P:regulation of cell shape"/>
    <property type="evidence" value="ECO:0007669"/>
    <property type="project" value="UniProtKB-KW"/>
</dbReference>
<evidence type="ECO:0000313" key="13">
    <source>
        <dbReference type="Proteomes" id="UP000432488"/>
    </source>
</evidence>
<evidence type="ECO:0000259" key="7">
    <source>
        <dbReference type="Pfam" id="PF04085"/>
    </source>
</evidence>
<name>A0A139K3H4_BACUN</name>
<dbReference type="Pfam" id="PF04085">
    <property type="entry name" value="MreC"/>
    <property type="match status" value="1"/>
</dbReference>
<dbReference type="Proteomes" id="UP000462376">
    <property type="component" value="Unassembled WGS sequence"/>
</dbReference>
<comment type="function">
    <text evidence="5">Involved in formation and maintenance of cell shape.</text>
</comment>
<proteinExistence type="inferred from homology"/>
<dbReference type="PIRSF" id="PIRSF038471">
    <property type="entry name" value="MreC"/>
    <property type="match status" value="1"/>
</dbReference>
<evidence type="ECO:0000256" key="1">
    <source>
        <dbReference type="ARBA" id="ARBA00009369"/>
    </source>
</evidence>
<accession>A0A139K3H4</accession>
<protein>
    <recommendedName>
        <fullName evidence="2 5">Cell shape-determining protein MreC</fullName>
    </recommendedName>
    <alternativeName>
        <fullName evidence="4 5">Cell shape protein MreC</fullName>
    </alternativeName>
</protein>
<dbReference type="Gene3D" id="2.40.10.340">
    <property type="entry name" value="Rod shape-determining protein MreC, domain 1"/>
    <property type="match status" value="1"/>
</dbReference>
<dbReference type="PANTHER" id="PTHR34138:SF1">
    <property type="entry name" value="CELL SHAPE-DETERMINING PROTEIN MREC"/>
    <property type="match status" value="1"/>
</dbReference>
<dbReference type="NCBIfam" id="NF010532">
    <property type="entry name" value="PRK13922.9-3"/>
    <property type="match status" value="1"/>
</dbReference>
<feature type="transmembrane region" description="Helical" evidence="6">
    <location>
        <begin position="12"/>
        <end position="31"/>
    </location>
</feature>
<dbReference type="InterPro" id="IPR055342">
    <property type="entry name" value="MreC_beta-barrel_core"/>
</dbReference>
<evidence type="ECO:0000256" key="4">
    <source>
        <dbReference type="ARBA" id="ARBA00032089"/>
    </source>
</evidence>
<dbReference type="Proteomes" id="UP000442334">
    <property type="component" value="Unassembled WGS sequence"/>
</dbReference>
<evidence type="ECO:0000313" key="15">
    <source>
        <dbReference type="Proteomes" id="UP000462376"/>
    </source>
</evidence>
<dbReference type="EMBL" id="QRJL01000014">
    <property type="protein sequence ID" value="RHH27048.1"/>
    <property type="molecule type" value="Genomic_DNA"/>
</dbReference>
<reference evidence="13 14" key="2">
    <citation type="journal article" date="2019" name="Nat. Med.">
        <title>A library of human gut bacterial isolates paired with longitudinal multiomics data enables mechanistic microbiome research.</title>
        <authorList>
            <person name="Poyet M."/>
            <person name="Groussin M."/>
            <person name="Gibbons S.M."/>
            <person name="Avila-Pacheco J."/>
            <person name="Jiang X."/>
            <person name="Kearney S.M."/>
            <person name="Perrotta A.R."/>
            <person name="Berdy B."/>
            <person name="Zhao S."/>
            <person name="Lieberman T.D."/>
            <person name="Swanson P.K."/>
            <person name="Smith M."/>
            <person name="Roesemann S."/>
            <person name="Alexander J.E."/>
            <person name="Rich S.A."/>
            <person name="Livny J."/>
            <person name="Vlamakis H."/>
            <person name="Clish C."/>
            <person name="Bullock K."/>
            <person name="Deik A."/>
            <person name="Scott J."/>
            <person name="Pierce K.A."/>
            <person name="Xavier R.J."/>
            <person name="Alm E.J."/>
        </authorList>
    </citation>
    <scope>NUCLEOTIDE SEQUENCE [LARGE SCALE GENOMIC DNA]</scope>
    <source>
        <strain evidence="9 14">BIOML-A21</strain>
        <strain evidence="8 13">BIOML-A42</strain>
        <strain evidence="10 15">BIOML-A5</strain>
    </source>
</reference>
<dbReference type="FunFam" id="2.40.10.350:FF:000003">
    <property type="entry name" value="Cell shape-determining protein MreC"/>
    <property type="match status" value="1"/>
</dbReference>
<keyword evidence="6" id="KW-0472">Membrane</keyword>
<dbReference type="EMBL" id="WCUA01000006">
    <property type="protein sequence ID" value="KAB4186230.1"/>
    <property type="molecule type" value="Genomic_DNA"/>
</dbReference>
<gene>
    <name evidence="9" type="primary">mreC</name>
    <name evidence="11" type="ORF">DW216_18045</name>
    <name evidence="10" type="ORF">GAP47_04300</name>
    <name evidence="9" type="ORF">GAQ34_07735</name>
    <name evidence="8" type="ORF">GAQ56_18015</name>
</gene>
<keyword evidence="6" id="KW-1133">Transmembrane helix</keyword>
<dbReference type="InterPro" id="IPR007221">
    <property type="entry name" value="MreC"/>
</dbReference>
<evidence type="ECO:0000313" key="8">
    <source>
        <dbReference type="EMBL" id="KAB4088126.1"/>
    </source>
</evidence>
<dbReference type="RefSeq" id="WP_061412061.1">
    <property type="nucleotide sequence ID" value="NZ_CACRTC010000022.1"/>
</dbReference>
<evidence type="ECO:0000313" key="10">
    <source>
        <dbReference type="EMBL" id="KAB4240376.1"/>
    </source>
</evidence>
<evidence type="ECO:0000313" key="12">
    <source>
        <dbReference type="Proteomes" id="UP000283766"/>
    </source>
</evidence>
<keyword evidence="6" id="KW-0812">Transmembrane</keyword>
<dbReference type="Proteomes" id="UP000283766">
    <property type="component" value="Unassembled WGS sequence"/>
</dbReference>
<comment type="caution">
    <text evidence="9">The sequence shown here is derived from an EMBL/GenBank/DDBJ whole genome shotgun (WGS) entry which is preliminary data.</text>
</comment>
<dbReference type="GO" id="GO:0005886">
    <property type="term" value="C:plasma membrane"/>
    <property type="evidence" value="ECO:0007669"/>
    <property type="project" value="TreeGrafter"/>
</dbReference>
<dbReference type="Proteomes" id="UP000432488">
    <property type="component" value="Unassembled WGS sequence"/>
</dbReference>
<evidence type="ECO:0000256" key="3">
    <source>
        <dbReference type="ARBA" id="ARBA00022960"/>
    </source>
</evidence>
<comment type="similarity">
    <text evidence="1 5">Belongs to the MreC family.</text>
</comment>
<dbReference type="Gene3D" id="2.40.10.350">
    <property type="entry name" value="Rod shape-determining protein MreC, domain 2"/>
    <property type="match status" value="1"/>
</dbReference>
<feature type="domain" description="Rod shape-determining protein MreC beta-barrel core" evidence="7">
    <location>
        <begin position="116"/>
        <end position="263"/>
    </location>
</feature>
<dbReference type="InterPro" id="IPR042175">
    <property type="entry name" value="Cell/Rod_MreC_2"/>
</dbReference>
<reference evidence="11 12" key="1">
    <citation type="submission" date="2018-08" db="EMBL/GenBank/DDBJ databases">
        <title>A genome reference for cultivated species of the human gut microbiota.</title>
        <authorList>
            <person name="Zou Y."/>
            <person name="Xue W."/>
            <person name="Luo G."/>
        </authorList>
    </citation>
    <scope>NUCLEOTIDE SEQUENCE [LARGE SCALE GENOMIC DNA]</scope>
    <source>
        <strain evidence="11 12">AM18-14LB</strain>
    </source>
</reference>
<dbReference type="AlphaFoldDB" id="A0A139K3H4"/>
<evidence type="ECO:0000256" key="6">
    <source>
        <dbReference type="SAM" id="Phobius"/>
    </source>
</evidence>
<keyword evidence="3 5" id="KW-0133">Cell shape</keyword>
<evidence type="ECO:0000256" key="2">
    <source>
        <dbReference type="ARBA" id="ARBA00013855"/>
    </source>
</evidence>
<evidence type="ECO:0000256" key="5">
    <source>
        <dbReference type="PIRNR" id="PIRNR038471"/>
    </source>
</evidence>
<dbReference type="EMBL" id="WCTL01000002">
    <property type="protein sequence ID" value="KAB4240376.1"/>
    <property type="molecule type" value="Genomic_DNA"/>
</dbReference>
<dbReference type="STRING" id="820.ERS852554_03874"/>
<evidence type="ECO:0000313" key="9">
    <source>
        <dbReference type="EMBL" id="KAB4186230.1"/>
    </source>
</evidence>
<evidence type="ECO:0000313" key="14">
    <source>
        <dbReference type="Proteomes" id="UP000442334"/>
    </source>
</evidence>
<organism evidence="9 14">
    <name type="scientific">Bacteroides uniformis</name>
    <dbReference type="NCBI Taxonomy" id="820"/>
    <lineage>
        <taxon>Bacteria</taxon>
        <taxon>Pseudomonadati</taxon>
        <taxon>Bacteroidota</taxon>
        <taxon>Bacteroidia</taxon>
        <taxon>Bacteroidales</taxon>
        <taxon>Bacteroidaceae</taxon>
        <taxon>Bacteroides</taxon>
    </lineage>
</organism>